<dbReference type="CDD" id="cd04738">
    <property type="entry name" value="DHOD_2_like"/>
    <property type="match status" value="1"/>
</dbReference>
<dbReference type="InterPro" id="IPR013785">
    <property type="entry name" value="Aldolase_TIM"/>
</dbReference>
<evidence type="ECO:0000256" key="7">
    <source>
        <dbReference type="ARBA" id="ARBA00022975"/>
    </source>
</evidence>
<feature type="binding site" evidence="11">
    <location>
        <position position="200"/>
    </location>
    <ligand>
        <name>substrate</name>
    </ligand>
</feature>
<feature type="binding site" evidence="11">
    <location>
        <position position="195"/>
    </location>
    <ligand>
        <name>FMN</name>
        <dbReference type="ChEBI" id="CHEBI:58210"/>
    </ligand>
</feature>
<keyword evidence="7 11" id="KW-0665">Pyrimidine biosynthesis</keyword>
<feature type="binding site" evidence="11">
    <location>
        <position position="239"/>
    </location>
    <ligand>
        <name>FMN</name>
        <dbReference type="ChEBI" id="CHEBI:58210"/>
    </ligand>
</feature>
<evidence type="ECO:0000256" key="8">
    <source>
        <dbReference type="ARBA" id="ARBA00023002"/>
    </source>
</evidence>
<comment type="cofactor">
    <cofactor evidence="11">
        <name>FMN</name>
        <dbReference type="ChEBI" id="CHEBI:58210"/>
    </cofactor>
    <text evidence="11">Binds 1 FMN per subunit.</text>
</comment>
<keyword evidence="5 11" id="KW-0285">Flavoprotein</keyword>
<dbReference type="InterPro" id="IPR050074">
    <property type="entry name" value="DHO_dehydrogenase"/>
</dbReference>
<gene>
    <name evidence="11 13" type="primary">pyrD</name>
    <name evidence="13" type="ORF">BV97_02170</name>
</gene>
<dbReference type="GO" id="GO:0106430">
    <property type="term" value="F:dihydroorotate dehydrogenase (quinone) activity"/>
    <property type="evidence" value="ECO:0007669"/>
    <property type="project" value="UniProtKB-EC"/>
</dbReference>
<feature type="binding site" evidence="11">
    <location>
        <begin position="339"/>
        <end position="340"/>
    </location>
    <ligand>
        <name>FMN</name>
        <dbReference type="ChEBI" id="CHEBI:58210"/>
    </ligand>
</feature>
<feature type="binding site" evidence="11">
    <location>
        <position position="90"/>
    </location>
    <ligand>
        <name>substrate</name>
    </ligand>
</feature>
<keyword evidence="6 11" id="KW-0288">FMN</keyword>
<dbReference type="InterPro" id="IPR005719">
    <property type="entry name" value="Dihydroorotate_DH_2"/>
</dbReference>
<dbReference type="AlphaFoldDB" id="A0A031K0K5"/>
<feature type="binding site" evidence="11">
    <location>
        <begin position="268"/>
        <end position="269"/>
    </location>
    <ligand>
        <name>substrate</name>
    </ligand>
</feature>
<comment type="function">
    <text evidence="1 11">Catalyzes the conversion of dihydroorotate to orotate with quinone as electron acceptor.</text>
</comment>
<evidence type="ECO:0000259" key="12">
    <source>
        <dbReference type="Pfam" id="PF01180"/>
    </source>
</evidence>
<dbReference type="PATRIC" id="fig|158500.4.peg.2210"/>
<evidence type="ECO:0000256" key="5">
    <source>
        <dbReference type="ARBA" id="ARBA00022630"/>
    </source>
</evidence>
<evidence type="ECO:0000256" key="11">
    <source>
        <dbReference type="HAMAP-Rule" id="MF_00225"/>
    </source>
</evidence>
<dbReference type="EC" id="1.3.5.2" evidence="11"/>
<sequence length="376" mass="39294">MTPNGLFHLAPQQKKRLSNTPGGVMRTLVLYSLIRPALFRIEAEKAHGLALKALKLSGPGSAPRTDPALASTVAGIAFPSPVGMAAGFDKDGEVPDALLGLGFGFAEVGSITPLPQAGNPQPRLFRLVEDRAVINRMGFNNGGAQDAVYRLEARVRRPGVVGINIGANKDSTDRVNDYAIMARLMAPLAGYLAVNISSPNTPGLRALQDESALTGLLDAVIESRDEACGAGHRPPVFLKVAPDLEPADIDAIARIAIDKQLGALIVSNTTISRPPLASQHKGETGGLSGAPLRDLAQQRLRDFRKATGGAVPLVGVGGIANAADAWARIRAGASLVQLYSAMVYEGPGIAKAINKGLLELMRRDGFASIAEAVGTE</sequence>
<dbReference type="UniPathway" id="UPA00070">
    <property type="reaction ID" value="UER00946"/>
</dbReference>
<keyword evidence="8 11" id="KW-0560">Oxidoreductase</keyword>
<dbReference type="PROSITE" id="PS00912">
    <property type="entry name" value="DHODEHASE_2"/>
    <property type="match status" value="1"/>
</dbReference>
<dbReference type="Pfam" id="PF01180">
    <property type="entry name" value="DHO_dh"/>
    <property type="match status" value="1"/>
</dbReference>
<keyword evidence="9 11" id="KW-0472">Membrane</keyword>
<dbReference type="SUPFAM" id="SSF51395">
    <property type="entry name" value="FMN-linked oxidoreductases"/>
    <property type="match status" value="1"/>
</dbReference>
<feature type="binding site" evidence="11">
    <location>
        <begin position="135"/>
        <end position="139"/>
    </location>
    <ligand>
        <name>substrate</name>
    </ligand>
</feature>
<feature type="binding site" evidence="11">
    <location>
        <position position="318"/>
    </location>
    <ligand>
        <name>FMN</name>
        <dbReference type="ChEBI" id="CHEBI:58210"/>
    </ligand>
</feature>
<comment type="subunit">
    <text evidence="11">Monomer.</text>
</comment>
<feature type="binding site" evidence="11">
    <location>
        <position position="267"/>
    </location>
    <ligand>
        <name>FMN</name>
        <dbReference type="ChEBI" id="CHEBI:58210"/>
    </ligand>
</feature>
<comment type="pathway">
    <text evidence="3 11">Pyrimidine metabolism; UMP biosynthesis via de novo pathway; orotate from (S)-dihydroorotate (quinone route): step 1/1.</text>
</comment>
<dbReference type="NCBIfam" id="NF003645">
    <property type="entry name" value="PRK05286.1-2"/>
    <property type="match status" value="1"/>
</dbReference>
<feature type="binding site" evidence="11">
    <location>
        <position position="164"/>
    </location>
    <ligand>
        <name>FMN</name>
        <dbReference type="ChEBI" id="CHEBI:58210"/>
    </ligand>
</feature>
<proteinExistence type="inferred from homology"/>
<dbReference type="GO" id="GO:0044205">
    <property type="term" value="P:'de novo' UMP biosynthetic process"/>
    <property type="evidence" value="ECO:0007669"/>
    <property type="project" value="UniProtKB-UniRule"/>
</dbReference>
<dbReference type="Proteomes" id="UP000024329">
    <property type="component" value="Unassembled WGS sequence"/>
</dbReference>
<comment type="catalytic activity">
    <reaction evidence="10 11">
        <text>(S)-dihydroorotate + a quinone = orotate + a quinol</text>
        <dbReference type="Rhea" id="RHEA:30187"/>
        <dbReference type="ChEBI" id="CHEBI:24646"/>
        <dbReference type="ChEBI" id="CHEBI:30839"/>
        <dbReference type="ChEBI" id="CHEBI:30864"/>
        <dbReference type="ChEBI" id="CHEBI:132124"/>
        <dbReference type="EC" id="1.3.5.2"/>
    </reaction>
</comment>
<comment type="caution">
    <text evidence="13">The sequence shown here is derived from an EMBL/GenBank/DDBJ whole genome shotgun (WGS) entry which is preliminary data.</text>
</comment>
<feature type="domain" description="Dihydroorotate dehydrogenase catalytic" evidence="12">
    <location>
        <begin position="69"/>
        <end position="361"/>
    </location>
</feature>
<dbReference type="PANTHER" id="PTHR48109:SF4">
    <property type="entry name" value="DIHYDROOROTATE DEHYDROGENASE (QUINONE), MITOCHONDRIAL"/>
    <property type="match status" value="1"/>
</dbReference>
<evidence type="ECO:0000256" key="6">
    <source>
        <dbReference type="ARBA" id="ARBA00022643"/>
    </source>
</evidence>
<feature type="binding site" evidence="11">
    <location>
        <begin position="86"/>
        <end position="90"/>
    </location>
    <ligand>
        <name>FMN</name>
        <dbReference type="ChEBI" id="CHEBI:58210"/>
    </ligand>
</feature>
<dbReference type="Gene3D" id="3.20.20.70">
    <property type="entry name" value="Aldolase class I"/>
    <property type="match status" value="1"/>
</dbReference>
<name>A0A031K0K5_9SPHN</name>
<evidence type="ECO:0000313" key="13">
    <source>
        <dbReference type="EMBL" id="EZP82147.1"/>
    </source>
</evidence>
<dbReference type="GO" id="GO:0005737">
    <property type="term" value="C:cytoplasm"/>
    <property type="evidence" value="ECO:0007669"/>
    <property type="project" value="InterPro"/>
</dbReference>
<evidence type="ECO:0000256" key="10">
    <source>
        <dbReference type="ARBA" id="ARBA00048639"/>
    </source>
</evidence>
<dbReference type="STRING" id="158500.BES08_13285"/>
<reference evidence="13 14" key="1">
    <citation type="submission" date="2014-03" db="EMBL/GenBank/DDBJ databases">
        <title>Whole genome sequence of Novosphingobium resinovorum KF1.</title>
        <authorList>
            <person name="Gan H.M."/>
            <person name="Gan H.Y."/>
            <person name="Chew T.H."/>
            <person name="Savka M.A."/>
        </authorList>
    </citation>
    <scope>NUCLEOTIDE SEQUENCE [LARGE SCALE GENOMIC DNA]</scope>
    <source>
        <strain evidence="13 14">KF1</strain>
    </source>
</reference>
<dbReference type="NCBIfam" id="NF003652">
    <property type="entry name" value="PRK05286.2-5"/>
    <property type="match status" value="1"/>
</dbReference>
<feature type="active site" description="Nucleophile" evidence="11">
    <location>
        <position position="198"/>
    </location>
</feature>
<feature type="binding site" evidence="11">
    <location>
        <position position="195"/>
    </location>
    <ligand>
        <name>substrate</name>
    </ligand>
</feature>
<dbReference type="PANTHER" id="PTHR48109">
    <property type="entry name" value="DIHYDROOROTATE DEHYDROGENASE (QUINONE), MITOCHONDRIAL-RELATED"/>
    <property type="match status" value="1"/>
</dbReference>
<dbReference type="GO" id="GO:0005886">
    <property type="term" value="C:plasma membrane"/>
    <property type="evidence" value="ECO:0007669"/>
    <property type="project" value="UniProtKB-SubCell"/>
</dbReference>
<evidence type="ECO:0000256" key="4">
    <source>
        <dbReference type="ARBA" id="ARBA00005359"/>
    </source>
</evidence>
<evidence type="ECO:0000256" key="3">
    <source>
        <dbReference type="ARBA" id="ARBA00005161"/>
    </source>
</evidence>
<evidence type="ECO:0000256" key="2">
    <source>
        <dbReference type="ARBA" id="ARBA00004370"/>
    </source>
</evidence>
<dbReference type="EMBL" id="JFYZ01000010">
    <property type="protein sequence ID" value="EZP82147.1"/>
    <property type="molecule type" value="Genomic_DNA"/>
</dbReference>
<feature type="binding site" evidence="11">
    <location>
        <position position="289"/>
    </location>
    <ligand>
        <name>FMN</name>
        <dbReference type="ChEBI" id="CHEBI:58210"/>
    </ligand>
</feature>
<evidence type="ECO:0000256" key="9">
    <source>
        <dbReference type="ARBA" id="ARBA00023136"/>
    </source>
</evidence>
<keyword evidence="11" id="KW-1003">Cell membrane</keyword>
<dbReference type="HAMAP" id="MF_00225">
    <property type="entry name" value="DHO_dh_type2"/>
    <property type="match status" value="1"/>
</dbReference>
<dbReference type="eggNOG" id="COG0167">
    <property type="taxonomic scope" value="Bacteria"/>
</dbReference>
<protein>
    <recommendedName>
        <fullName evidence="11">Dihydroorotate dehydrogenase (quinone)</fullName>
        <ecNumber evidence="11">1.3.5.2</ecNumber>
    </recommendedName>
    <alternativeName>
        <fullName evidence="11">DHOdehase</fullName>
        <shortName evidence="11">DHOD</shortName>
        <shortName evidence="11">DHODase</shortName>
    </alternativeName>
    <alternativeName>
        <fullName evidence="11">Dihydroorotate oxidase</fullName>
    </alternativeName>
</protein>
<dbReference type="InterPro" id="IPR001295">
    <property type="entry name" value="Dihydroorotate_DH_CS"/>
</dbReference>
<comment type="similarity">
    <text evidence="4 11">Belongs to the dihydroorotate dehydrogenase family. Type 2 subfamily.</text>
</comment>
<feature type="binding site" evidence="11">
    <location>
        <position position="110"/>
    </location>
    <ligand>
        <name>FMN</name>
        <dbReference type="ChEBI" id="CHEBI:58210"/>
    </ligand>
</feature>
<dbReference type="NCBIfam" id="TIGR01036">
    <property type="entry name" value="pyrD_sub2"/>
    <property type="match status" value="1"/>
</dbReference>
<organism evidence="13 14">
    <name type="scientific">Novosphingobium resinovorum</name>
    <dbReference type="NCBI Taxonomy" id="158500"/>
    <lineage>
        <taxon>Bacteria</taxon>
        <taxon>Pseudomonadati</taxon>
        <taxon>Pseudomonadota</taxon>
        <taxon>Alphaproteobacteria</taxon>
        <taxon>Sphingomonadales</taxon>
        <taxon>Sphingomonadaceae</taxon>
        <taxon>Novosphingobium</taxon>
    </lineage>
</organism>
<dbReference type="PROSITE" id="PS00911">
    <property type="entry name" value="DHODEHASE_1"/>
    <property type="match status" value="1"/>
</dbReference>
<evidence type="ECO:0000256" key="1">
    <source>
        <dbReference type="ARBA" id="ARBA00003125"/>
    </source>
</evidence>
<dbReference type="InterPro" id="IPR005720">
    <property type="entry name" value="Dihydroorotate_DH_cat"/>
</dbReference>
<accession>A0A031K0K5</accession>
<comment type="subcellular location">
    <subcellularLocation>
        <location evidence="11">Cell membrane</location>
        <topology evidence="11">Peripheral membrane protein</topology>
    </subcellularLocation>
    <subcellularLocation>
        <location evidence="2">Membrane</location>
    </subcellularLocation>
</comment>
<evidence type="ECO:0000313" key="14">
    <source>
        <dbReference type="Proteomes" id="UP000024329"/>
    </source>
</evidence>
<dbReference type="GO" id="GO:0006207">
    <property type="term" value="P:'de novo' pyrimidine nucleobase biosynthetic process"/>
    <property type="evidence" value="ECO:0007669"/>
    <property type="project" value="UniProtKB-UniRule"/>
</dbReference>